<evidence type="ECO:0000313" key="2">
    <source>
        <dbReference type="Proteomes" id="UP000003922"/>
    </source>
</evidence>
<dbReference type="AlphaFoldDB" id="Q4C8C1"/>
<dbReference type="SUPFAM" id="SSF54427">
    <property type="entry name" value="NTF2-like"/>
    <property type="match status" value="1"/>
</dbReference>
<comment type="caution">
    <text evidence="1">The sequence shown here is derived from an EMBL/GenBank/DDBJ whole genome shotgun (WGS) entry which is preliminary data.</text>
</comment>
<reference evidence="1" key="2">
    <citation type="submission" date="2005-06" db="EMBL/GenBank/DDBJ databases">
        <title>Sequencing of the draft genome and assembly of Crocosphaera watsonii WH 8501.</title>
        <authorList>
            <consortium name="US DOE Joint Genome Institute (JGI-PGF)"/>
            <person name="Copeland A."/>
            <person name="Lucas S."/>
            <person name="Lapidus A."/>
            <person name="Barry K."/>
            <person name="Detter C."/>
            <person name="Glavina T."/>
            <person name="Hammon N."/>
            <person name="Israni S."/>
            <person name="Pitluck S."/>
            <person name="Richardson P."/>
        </authorList>
    </citation>
    <scope>NUCLEOTIDE SEQUENCE [LARGE SCALE GENOMIC DNA]</scope>
    <source>
        <strain evidence="1">WH 8501</strain>
    </source>
</reference>
<sequence>MMYRHWFLSVVIGFGISLGTHLTLRAESPDTAPVELKALITQIDAAANRQDIERIQSLYSDQYVTADGLMLDEFTQSLKALWKDYPDLEYTTEILSWEKKGTGWVAETLTTVIGNNQERGRKIQLEAKIKSRQTFQGDKLIRQEILSEETRLTSGENPPEVTVNIPETVKVGEEFDFDVIVDDPLRDELLAGMAMLEKVDSDRYLDPSTMQLELLQSGGLFKRVPAAEEQQNRWLSAILVRSEGITMITHRVRIID</sequence>
<accession>Q4C8C1</accession>
<protein>
    <recommendedName>
        <fullName evidence="3">Nuclear transport factor 2 family protein</fullName>
    </recommendedName>
</protein>
<dbReference type="EMBL" id="AADV02000002">
    <property type="protein sequence ID" value="EAM52350.1"/>
    <property type="molecule type" value="Genomic_DNA"/>
</dbReference>
<proteinExistence type="predicted"/>
<evidence type="ECO:0008006" key="3">
    <source>
        <dbReference type="Google" id="ProtNLM"/>
    </source>
</evidence>
<dbReference type="RefSeq" id="WP_007304003.1">
    <property type="nucleotide sequence ID" value="NZ_AADV02000002.1"/>
</dbReference>
<dbReference type="Gene3D" id="3.10.450.50">
    <property type="match status" value="1"/>
</dbReference>
<dbReference type="Proteomes" id="UP000003922">
    <property type="component" value="Unassembled WGS sequence"/>
</dbReference>
<dbReference type="KEGG" id="cwa:CwatDRAFT_5433"/>
<dbReference type="InterPro" id="IPR032710">
    <property type="entry name" value="NTF2-like_dom_sf"/>
</dbReference>
<dbReference type="OrthoDB" id="507769at2"/>
<evidence type="ECO:0000313" key="1">
    <source>
        <dbReference type="EMBL" id="EAM52350.1"/>
    </source>
</evidence>
<keyword evidence="2" id="KW-1185">Reference proteome</keyword>
<reference evidence="1" key="1">
    <citation type="submission" date="2004-02" db="EMBL/GenBank/DDBJ databases">
        <authorList>
            <consortium name="DOE Joint Genome Institute"/>
        </authorList>
    </citation>
    <scope>NUCLEOTIDE SEQUENCE [LARGE SCALE GENOMIC DNA]</scope>
    <source>
        <strain evidence="1">WH 8501</strain>
    </source>
</reference>
<organism evidence="1 2">
    <name type="scientific">Crocosphaera watsonii WH 8501</name>
    <dbReference type="NCBI Taxonomy" id="165597"/>
    <lineage>
        <taxon>Bacteria</taxon>
        <taxon>Bacillati</taxon>
        <taxon>Cyanobacteriota</taxon>
        <taxon>Cyanophyceae</taxon>
        <taxon>Oscillatoriophycideae</taxon>
        <taxon>Chroococcales</taxon>
        <taxon>Aphanothecaceae</taxon>
        <taxon>Crocosphaera</taxon>
    </lineage>
</organism>
<reference evidence="1" key="3">
    <citation type="submission" date="2016-12" db="EMBL/GenBank/DDBJ databases">
        <title>Annotation of the draft genome assembly of Crocosphaera watsonii WH 8501.</title>
        <authorList>
            <consortium name="US DOE Joint Genome Institute (JGI-ORNL)"/>
            <person name="Larimer F."/>
            <person name="Land M."/>
        </authorList>
    </citation>
    <scope>NUCLEOTIDE SEQUENCE</scope>
    <source>
        <strain evidence="1">WH 8501</strain>
    </source>
</reference>
<name>Q4C8C1_CROWT</name>
<gene>
    <name evidence="1" type="ORF">CwatDRAFT_5433</name>
</gene>